<dbReference type="Gene3D" id="1.25.40.10">
    <property type="entry name" value="Tetratricopeptide repeat domain"/>
    <property type="match status" value="1"/>
</dbReference>
<keyword evidence="4 10" id="KW-1133">Transmembrane helix</keyword>
<evidence type="ECO:0000256" key="9">
    <source>
        <dbReference type="SAM" id="MobiDB-lite"/>
    </source>
</evidence>
<comment type="subcellular location">
    <subcellularLocation>
        <location evidence="1">Cell membrane</location>
        <topology evidence="1">Single-pass type II membrane protein</topology>
    </subcellularLocation>
</comment>
<dbReference type="EMBL" id="JBHSMF010000010">
    <property type="protein sequence ID" value="MFC5500037.1"/>
    <property type="molecule type" value="Genomic_DNA"/>
</dbReference>
<comment type="caution">
    <text evidence="12">The sequence shown here is derived from an EMBL/GenBank/DDBJ whole genome shotgun (WGS) entry which is preliminary data.</text>
</comment>
<evidence type="ECO:0000256" key="10">
    <source>
        <dbReference type="SAM" id="Phobius"/>
    </source>
</evidence>
<feature type="region of interest" description="Disordered" evidence="9">
    <location>
        <begin position="212"/>
        <end position="234"/>
    </location>
</feature>
<keyword evidence="3 10" id="KW-0812">Transmembrane</keyword>
<evidence type="ECO:0000256" key="7">
    <source>
        <dbReference type="ARBA" id="ARBA00024197"/>
    </source>
</evidence>
<reference evidence="13" key="1">
    <citation type="journal article" date="2019" name="Int. J. Syst. Evol. Microbiol.">
        <title>The Global Catalogue of Microorganisms (GCM) 10K type strain sequencing project: providing services to taxonomists for standard genome sequencing and annotation.</title>
        <authorList>
            <consortium name="The Broad Institute Genomics Platform"/>
            <consortium name="The Broad Institute Genome Sequencing Center for Infectious Disease"/>
            <person name="Wu L."/>
            <person name="Ma J."/>
        </authorList>
    </citation>
    <scope>NUCLEOTIDE SEQUENCE [LARGE SCALE GENOMIC DNA]</scope>
    <source>
        <strain evidence="13">CCUG 57401</strain>
    </source>
</reference>
<dbReference type="Pfam" id="PF09976">
    <property type="entry name" value="TPR_21"/>
    <property type="match status" value="1"/>
</dbReference>
<evidence type="ECO:0000256" key="4">
    <source>
        <dbReference type="ARBA" id="ARBA00022989"/>
    </source>
</evidence>
<dbReference type="InterPro" id="IPR018704">
    <property type="entry name" value="SecYEG/CpoB_TPR"/>
</dbReference>
<organism evidence="12 13">
    <name type="scientific">Caenimonas terrae</name>
    <dbReference type="NCBI Taxonomy" id="696074"/>
    <lineage>
        <taxon>Bacteria</taxon>
        <taxon>Pseudomonadati</taxon>
        <taxon>Pseudomonadota</taxon>
        <taxon>Betaproteobacteria</taxon>
        <taxon>Burkholderiales</taxon>
        <taxon>Comamonadaceae</taxon>
        <taxon>Caenimonas</taxon>
    </lineage>
</organism>
<evidence type="ECO:0000259" key="11">
    <source>
        <dbReference type="Pfam" id="PF09976"/>
    </source>
</evidence>
<keyword evidence="5 10" id="KW-0472">Membrane</keyword>
<name>A0ABW0NJ00_9BURK</name>
<keyword evidence="13" id="KW-1185">Reference proteome</keyword>
<evidence type="ECO:0000256" key="3">
    <source>
        <dbReference type="ARBA" id="ARBA00022692"/>
    </source>
</evidence>
<evidence type="ECO:0000256" key="5">
    <source>
        <dbReference type="ARBA" id="ARBA00023136"/>
    </source>
</evidence>
<keyword evidence="2" id="KW-1003">Cell membrane</keyword>
<evidence type="ECO:0000313" key="12">
    <source>
        <dbReference type="EMBL" id="MFC5500037.1"/>
    </source>
</evidence>
<dbReference type="Proteomes" id="UP001596037">
    <property type="component" value="Unassembled WGS sequence"/>
</dbReference>
<accession>A0ABW0NJ00</accession>
<dbReference type="PANTHER" id="PTHR38035">
    <property type="entry name" value="UPF0070 PROTEIN YFGM"/>
    <property type="match status" value="1"/>
</dbReference>
<gene>
    <name evidence="12" type="ORF">ACFPOE_21015</name>
</gene>
<feature type="domain" description="Ancillary SecYEG translocon subunit/Cell division coordinator CpoB TPR" evidence="11">
    <location>
        <begin position="17"/>
        <end position="210"/>
    </location>
</feature>
<dbReference type="InterPro" id="IPR011990">
    <property type="entry name" value="TPR-like_helical_dom_sf"/>
</dbReference>
<protein>
    <recommendedName>
        <fullName evidence="8">Ancillary SecYEG translocon subunit</fullName>
    </recommendedName>
</protein>
<evidence type="ECO:0000256" key="2">
    <source>
        <dbReference type="ARBA" id="ARBA00022475"/>
    </source>
</evidence>
<dbReference type="PIRSF" id="PIRSF006170">
    <property type="entry name" value="YfgM"/>
    <property type="match status" value="1"/>
</dbReference>
<dbReference type="InterPro" id="IPR026039">
    <property type="entry name" value="YfgM"/>
</dbReference>
<comment type="similarity">
    <text evidence="7">Belongs to the YfgM family.</text>
</comment>
<evidence type="ECO:0000256" key="1">
    <source>
        <dbReference type="ARBA" id="ARBA00004401"/>
    </source>
</evidence>
<feature type="transmembrane region" description="Helical" evidence="10">
    <location>
        <begin position="26"/>
        <end position="44"/>
    </location>
</feature>
<dbReference type="RefSeq" id="WP_376852281.1">
    <property type="nucleotide sequence ID" value="NZ_JBHSMF010000010.1"/>
</dbReference>
<dbReference type="SUPFAM" id="SSF48452">
    <property type="entry name" value="TPR-like"/>
    <property type="match status" value="1"/>
</dbReference>
<evidence type="ECO:0000313" key="13">
    <source>
        <dbReference type="Proteomes" id="UP001596037"/>
    </source>
</evidence>
<keyword evidence="6" id="KW-0143">Chaperone</keyword>
<sequence>MAKPLDLEEQEQLDELKHFWKNYGNLITWTLIVVFGAIAAWNGWQYWQRSQAAQASAMNEEVEKAVAAGDTAKLERAFSDMKEKFGGTTFAHQAGLRAAKVFAEKGKPDAAKAALQWVADKSSDEGYRATAKLRLAAVLADAKSYDEALRQLDGEFPVEFAPLVADRRGDIYNLQGKKAEAKAEYLKAWKGLDERTEYRKLVEVKLTALGADPNPPAAAAVPAPAGAASAGTKS</sequence>
<evidence type="ECO:0000256" key="6">
    <source>
        <dbReference type="ARBA" id="ARBA00023186"/>
    </source>
</evidence>
<evidence type="ECO:0000256" key="8">
    <source>
        <dbReference type="ARBA" id="ARBA00024235"/>
    </source>
</evidence>
<dbReference type="PANTHER" id="PTHR38035:SF1">
    <property type="entry name" value="ANCILLARY SECYEG TRANSLOCON SUBUNIT"/>
    <property type="match status" value="1"/>
</dbReference>
<proteinExistence type="inferred from homology"/>